<dbReference type="Proteomes" id="UP000693970">
    <property type="component" value="Unassembled WGS sequence"/>
</dbReference>
<dbReference type="AlphaFoldDB" id="A0A9K3LLL1"/>
<name>A0A9K3LLL1_9STRA</name>
<evidence type="ECO:0000256" key="1">
    <source>
        <dbReference type="SAM" id="MobiDB-lite"/>
    </source>
</evidence>
<feature type="region of interest" description="Disordered" evidence="1">
    <location>
        <begin position="218"/>
        <end position="240"/>
    </location>
</feature>
<reference evidence="2" key="2">
    <citation type="submission" date="2021-04" db="EMBL/GenBank/DDBJ databases">
        <authorList>
            <person name="Podell S."/>
        </authorList>
    </citation>
    <scope>NUCLEOTIDE SEQUENCE</scope>
    <source>
        <strain evidence="2">Hildebrandi</strain>
    </source>
</reference>
<comment type="caution">
    <text evidence="2">The sequence shown here is derived from an EMBL/GenBank/DDBJ whole genome shotgun (WGS) entry which is preliminary data.</text>
</comment>
<feature type="region of interest" description="Disordered" evidence="1">
    <location>
        <begin position="268"/>
        <end position="296"/>
    </location>
</feature>
<protein>
    <submittedName>
        <fullName evidence="2">Uncharacterized protein</fullName>
    </submittedName>
</protein>
<reference evidence="2" key="1">
    <citation type="journal article" date="2021" name="Sci. Rep.">
        <title>Diploid genomic architecture of Nitzschia inconspicua, an elite biomass production diatom.</title>
        <authorList>
            <person name="Oliver A."/>
            <person name="Podell S."/>
            <person name="Pinowska A."/>
            <person name="Traller J.C."/>
            <person name="Smith S.R."/>
            <person name="McClure R."/>
            <person name="Beliaev A."/>
            <person name="Bohutskyi P."/>
            <person name="Hill E.A."/>
            <person name="Rabines A."/>
            <person name="Zheng H."/>
            <person name="Allen L.Z."/>
            <person name="Kuo A."/>
            <person name="Grigoriev I.V."/>
            <person name="Allen A.E."/>
            <person name="Hazlebeck D."/>
            <person name="Allen E.E."/>
        </authorList>
    </citation>
    <scope>NUCLEOTIDE SEQUENCE</scope>
    <source>
        <strain evidence="2">Hildebrandi</strain>
    </source>
</reference>
<dbReference type="EMBL" id="JAGRRH010000009">
    <property type="protein sequence ID" value="KAG7364322.1"/>
    <property type="molecule type" value="Genomic_DNA"/>
</dbReference>
<accession>A0A9K3LLL1</accession>
<sequence length="457" mass="50926">MADIPKNAPRRSMTNNPITTDPALTRLLADAKALKTEEEFKGWKTSFLDTYRSYLDPAGEQNAKMSYARLVWSMEKLAGTVVAVKDLVNDGKITAESQTVMGKRAMTNMTDQLAKSELEISRFMPATGADEEELGYNKFELGAVMIEDGFHVYELLKSAKDIITDLQDKVLNDILPPHQKSIIQFYLRQVLSFNDVMADLGLFGLMEDILEMYKAIPRNKKGPLPKDPPKPRAPPKEVEPVVDEGPEIVELDPDKKYNFRAEFANGYIDPFSGTAPGPEENKDTNEEQKGSGGEDDFIIYFDMKTGTIGKIPRSECASKSLIVSQSDDGAEELQGEIEDDDEREKLIWDMKKAMKNKKGGESAKSPGPNRKKYVITPRKDATGRTIGRTKSNENTLKKIQAPSLDKENGDPPTPPDKAGRIQNRLMTAGPTLPRWRRGVAASDLCVKIELIDVHPLF</sequence>
<dbReference type="OrthoDB" id="45868at2759"/>
<gene>
    <name evidence="2" type="ORF">IV203_037524</name>
</gene>
<feature type="compositionally biased region" description="Basic and acidic residues" evidence="1">
    <location>
        <begin position="227"/>
        <end position="239"/>
    </location>
</feature>
<evidence type="ECO:0000313" key="2">
    <source>
        <dbReference type="EMBL" id="KAG7364322.1"/>
    </source>
</evidence>
<keyword evidence="3" id="KW-1185">Reference proteome</keyword>
<proteinExistence type="predicted"/>
<organism evidence="2 3">
    <name type="scientific">Nitzschia inconspicua</name>
    <dbReference type="NCBI Taxonomy" id="303405"/>
    <lineage>
        <taxon>Eukaryota</taxon>
        <taxon>Sar</taxon>
        <taxon>Stramenopiles</taxon>
        <taxon>Ochrophyta</taxon>
        <taxon>Bacillariophyta</taxon>
        <taxon>Bacillariophyceae</taxon>
        <taxon>Bacillariophycidae</taxon>
        <taxon>Bacillariales</taxon>
        <taxon>Bacillariaceae</taxon>
        <taxon>Nitzschia</taxon>
    </lineage>
</organism>
<feature type="region of interest" description="Disordered" evidence="1">
    <location>
        <begin position="1"/>
        <end position="20"/>
    </location>
</feature>
<feature type="region of interest" description="Disordered" evidence="1">
    <location>
        <begin position="354"/>
        <end position="421"/>
    </location>
</feature>
<evidence type="ECO:0000313" key="3">
    <source>
        <dbReference type="Proteomes" id="UP000693970"/>
    </source>
</evidence>
<feature type="compositionally biased region" description="Basic and acidic residues" evidence="1">
    <location>
        <begin position="279"/>
        <end position="289"/>
    </location>
</feature>